<gene>
    <name evidence="8" type="ORF">M8332_03275</name>
</gene>
<dbReference type="Proteomes" id="UP001057532">
    <property type="component" value="Chromosome"/>
</dbReference>
<keyword evidence="4" id="KW-0479">Metal-binding</keyword>
<evidence type="ECO:0000256" key="1">
    <source>
        <dbReference type="ARBA" id="ARBA00001946"/>
    </source>
</evidence>
<dbReference type="PROSITE" id="PS00723">
    <property type="entry name" value="POLYPRENYL_SYNTHASE_1"/>
    <property type="match status" value="1"/>
</dbReference>
<sequence>MNADANTLTNFTEQYRPQIEQTLATIVQQEASQPTLQQAEAYSLLAGGKRLRPLLTLATLRSLGQPIMHAQLVASTAVELVHTYSLIHDDLPAMDDSDLRRGKAASHKRFGEAQAILAGDGLLTDAFAVLSKCGLPADQTTALVGQLATAAGSTGMVAGQMLDIEATGTSLALADLRKLDRQKTGALFYYSVTAGAIMGQATAPQQRSLAQFAWNFGVAFQIYDDLQDEQSGTNEDAGKNSYVQLLGRPAATQVLAETVAAGAAAVAELEHPELLRAFLTYFKG</sequence>
<dbReference type="SUPFAM" id="SSF48576">
    <property type="entry name" value="Terpenoid synthases"/>
    <property type="match status" value="1"/>
</dbReference>
<evidence type="ECO:0000256" key="2">
    <source>
        <dbReference type="ARBA" id="ARBA00006706"/>
    </source>
</evidence>
<dbReference type="SFLD" id="SFLDS00005">
    <property type="entry name" value="Isoprenoid_Synthase_Type_I"/>
    <property type="match status" value="1"/>
</dbReference>
<proteinExistence type="inferred from homology"/>
<dbReference type="InterPro" id="IPR008949">
    <property type="entry name" value="Isoprenoid_synthase_dom_sf"/>
</dbReference>
<evidence type="ECO:0000256" key="6">
    <source>
        <dbReference type="ARBA" id="ARBA00023229"/>
    </source>
</evidence>
<evidence type="ECO:0000313" key="8">
    <source>
        <dbReference type="EMBL" id="USS93870.1"/>
    </source>
</evidence>
<evidence type="ECO:0000256" key="3">
    <source>
        <dbReference type="ARBA" id="ARBA00022679"/>
    </source>
</evidence>
<evidence type="ECO:0000256" key="7">
    <source>
        <dbReference type="RuleBase" id="RU004466"/>
    </source>
</evidence>
<dbReference type="PANTHER" id="PTHR43281:SF1">
    <property type="entry name" value="FARNESYL DIPHOSPHATE SYNTHASE"/>
    <property type="match status" value="1"/>
</dbReference>
<evidence type="ECO:0000256" key="5">
    <source>
        <dbReference type="ARBA" id="ARBA00022842"/>
    </source>
</evidence>
<keyword evidence="3 7" id="KW-0808">Transferase</keyword>
<organism evidence="8 9">
    <name type="scientific">Fructilactobacillus ixorae</name>
    <dbReference type="NCBI Taxonomy" id="1750535"/>
    <lineage>
        <taxon>Bacteria</taxon>
        <taxon>Bacillati</taxon>
        <taxon>Bacillota</taxon>
        <taxon>Bacilli</taxon>
        <taxon>Lactobacillales</taxon>
        <taxon>Lactobacillaceae</taxon>
        <taxon>Fructilactobacillus</taxon>
    </lineage>
</organism>
<reference evidence="8" key="1">
    <citation type="submission" date="2022-05" db="EMBL/GenBank/DDBJ databases">
        <authorList>
            <person name="Oliphant S.A."/>
            <person name="Watson-Haigh N.S."/>
            <person name="Sumby K.M."/>
            <person name="Gardner J.M."/>
            <person name="Jiranek V."/>
        </authorList>
    </citation>
    <scope>NUCLEOTIDE SEQUENCE</scope>
    <source>
        <strain evidence="8">Ru20-1</strain>
    </source>
</reference>
<dbReference type="EMBL" id="CP097478">
    <property type="protein sequence ID" value="USS93870.1"/>
    <property type="molecule type" value="Genomic_DNA"/>
</dbReference>
<dbReference type="InterPro" id="IPR000092">
    <property type="entry name" value="Polyprenyl_synt"/>
</dbReference>
<dbReference type="SFLD" id="SFLDG01017">
    <property type="entry name" value="Polyprenyl_Transferase_Like"/>
    <property type="match status" value="1"/>
</dbReference>
<dbReference type="RefSeq" id="WP_252780742.1">
    <property type="nucleotide sequence ID" value="NZ_CP097478.1"/>
</dbReference>
<protein>
    <submittedName>
        <fullName evidence="8">Polyprenyl synthetase family protein</fullName>
    </submittedName>
</protein>
<dbReference type="Gene3D" id="1.10.600.10">
    <property type="entry name" value="Farnesyl Diphosphate Synthase"/>
    <property type="match status" value="1"/>
</dbReference>
<name>A0ABY5C6Y6_9LACO</name>
<dbReference type="PANTHER" id="PTHR43281">
    <property type="entry name" value="FARNESYL DIPHOSPHATE SYNTHASE"/>
    <property type="match status" value="1"/>
</dbReference>
<keyword evidence="9" id="KW-1185">Reference proteome</keyword>
<keyword evidence="5" id="KW-0460">Magnesium</keyword>
<comment type="similarity">
    <text evidence="2 7">Belongs to the FPP/GGPP synthase family.</text>
</comment>
<dbReference type="Pfam" id="PF00348">
    <property type="entry name" value="polyprenyl_synt"/>
    <property type="match status" value="1"/>
</dbReference>
<dbReference type="CDD" id="cd00685">
    <property type="entry name" value="Trans_IPPS_HT"/>
    <property type="match status" value="1"/>
</dbReference>
<dbReference type="InterPro" id="IPR033749">
    <property type="entry name" value="Polyprenyl_synt_CS"/>
</dbReference>
<comment type="cofactor">
    <cofactor evidence="1">
        <name>Mg(2+)</name>
        <dbReference type="ChEBI" id="CHEBI:18420"/>
    </cofactor>
</comment>
<evidence type="ECO:0000256" key="4">
    <source>
        <dbReference type="ARBA" id="ARBA00022723"/>
    </source>
</evidence>
<dbReference type="PROSITE" id="PS00444">
    <property type="entry name" value="POLYPRENYL_SYNTHASE_2"/>
    <property type="match status" value="1"/>
</dbReference>
<evidence type="ECO:0000313" key="9">
    <source>
        <dbReference type="Proteomes" id="UP001057532"/>
    </source>
</evidence>
<accession>A0ABY5C6Y6</accession>
<keyword evidence="6" id="KW-0414">Isoprene biosynthesis</keyword>